<dbReference type="GeneID" id="29944147"/>
<dbReference type="AlphaFoldDB" id="A0A0B7J483"/>
<sequence length="126" mass="14331">MKKLIVDLDGTITLANTNDYENVAPNLDVITQLQHYHNQGFTITISTARNMRTYNGNVGQINIHTLPIISAWLDKHQVPYDEILVGKPWCGHEGFYIDDKAIRPSEFASLSLDEINELLDKEKVCF</sequence>
<organism evidence="1 2">
    <name type="scientific">Photobacterium kishitanii</name>
    <dbReference type="NCBI Taxonomy" id="318456"/>
    <lineage>
        <taxon>Bacteria</taxon>
        <taxon>Pseudomonadati</taxon>
        <taxon>Pseudomonadota</taxon>
        <taxon>Gammaproteobacteria</taxon>
        <taxon>Vibrionales</taxon>
        <taxon>Vibrionaceae</taxon>
        <taxon>Photobacterium</taxon>
    </lineage>
</organism>
<dbReference type="InterPro" id="IPR023214">
    <property type="entry name" value="HAD_sf"/>
</dbReference>
<dbReference type="NCBIfam" id="TIGR01689">
    <property type="entry name" value="EcbF-BcbF"/>
    <property type="match status" value="1"/>
</dbReference>
<dbReference type="InterPro" id="IPR036412">
    <property type="entry name" value="HAD-like_sf"/>
</dbReference>
<proteinExistence type="predicted"/>
<accession>A0A2T3KHT2</accession>
<dbReference type="Pfam" id="PF08282">
    <property type="entry name" value="Hydrolase_3"/>
    <property type="match status" value="1"/>
</dbReference>
<evidence type="ECO:0000313" key="1">
    <source>
        <dbReference type="EMBL" id="PSU98737.1"/>
    </source>
</evidence>
<dbReference type="Gene3D" id="3.40.50.1000">
    <property type="entry name" value="HAD superfamily/HAD-like"/>
    <property type="match status" value="1"/>
</dbReference>
<reference evidence="1 2" key="1">
    <citation type="submission" date="2018-01" db="EMBL/GenBank/DDBJ databases">
        <title>Whole genome sequencing of Histamine producing bacteria.</title>
        <authorList>
            <person name="Butler K."/>
        </authorList>
    </citation>
    <scope>NUCLEOTIDE SEQUENCE [LARGE SCALE GENOMIC DNA]</scope>
    <source>
        <strain evidence="1 2">FS-7.2</strain>
    </source>
</reference>
<dbReference type="SUPFAM" id="SSF56784">
    <property type="entry name" value="HAD-like"/>
    <property type="match status" value="1"/>
</dbReference>
<protein>
    <submittedName>
        <fullName evidence="1">Capsular biosynthesis protein</fullName>
    </submittedName>
</protein>
<dbReference type="RefSeq" id="WP_036789383.1">
    <property type="nucleotide sequence ID" value="NZ_LN794352.1"/>
</dbReference>
<name>A0A0B7J483_9GAMM</name>
<dbReference type="EMBL" id="PYNF01000008">
    <property type="protein sequence ID" value="PSU98737.1"/>
    <property type="molecule type" value="Genomic_DNA"/>
</dbReference>
<accession>A0A0B7J483</accession>
<evidence type="ECO:0000313" key="2">
    <source>
        <dbReference type="Proteomes" id="UP000241426"/>
    </source>
</evidence>
<comment type="caution">
    <text evidence="1">The sequence shown here is derived from an EMBL/GenBank/DDBJ whole genome shotgun (WGS) entry which is preliminary data.</text>
</comment>
<dbReference type="eggNOG" id="COG0561">
    <property type="taxonomic scope" value="Bacteria"/>
</dbReference>
<gene>
    <name evidence="1" type="ORF">C9J27_11670</name>
</gene>
<dbReference type="Proteomes" id="UP000241426">
    <property type="component" value="Unassembled WGS sequence"/>
</dbReference>
<dbReference type="InterPro" id="IPR010039">
    <property type="entry name" value="EcbF_BcbF"/>
</dbReference>